<feature type="transmembrane region" description="Helical" evidence="1">
    <location>
        <begin position="251"/>
        <end position="279"/>
    </location>
</feature>
<keyword evidence="1" id="KW-0472">Membrane</keyword>
<feature type="transmembrane region" description="Helical" evidence="1">
    <location>
        <begin position="159"/>
        <end position="183"/>
    </location>
</feature>
<dbReference type="RefSeq" id="WP_240539063.1">
    <property type="nucleotide sequence ID" value="NZ_CP117256.1"/>
</dbReference>
<keyword evidence="1" id="KW-0812">Transmembrane</keyword>
<reference evidence="2 3" key="1">
    <citation type="journal article" date="2018" name="Sci. Rep.">
        <title>Rhizobium tumorigenes sp. nov., a novel plant tumorigenic bacterium isolated from cane gall tumors on thornless blackberry.</title>
        <authorList>
            <person name="Kuzmanovi N."/>
            <person name="Smalla K."/>
            <person name="Gronow S."/>
            <person name="PuBawska J."/>
        </authorList>
    </citation>
    <scope>NUCLEOTIDE SEQUENCE [LARGE SCALE GENOMIC DNA]</scope>
    <source>
        <strain evidence="2 3">1078</strain>
    </source>
</reference>
<keyword evidence="3" id="KW-1185">Reference proteome</keyword>
<protein>
    <submittedName>
        <fullName evidence="2">Uncharacterized protein</fullName>
    </submittedName>
</protein>
<proteinExistence type="predicted"/>
<feature type="transmembrane region" description="Helical" evidence="1">
    <location>
        <begin position="36"/>
        <end position="62"/>
    </location>
</feature>
<dbReference type="AlphaFoldDB" id="A0AAF1K7X6"/>
<dbReference type="KEGG" id="rtu:PR017_20500"/>
<evidence type="ECO:0000256" key="1">
    <source>
        <dbReference type="SAM" id="Phobius"/>
    </source>
</evidence>
<geneLocation type="plasmid" evidence="2 3">
    <name>pRt1078</name>
</geneLocation>
<dbReference type="Proteomes" id="UP000249499">
    <property type="component" value="Plasmid pRt1078"/>
</dbReference>
<organism evidence="2 3">
    <name type="scientific">Rhizobium tumorigenes</name>
    <dbReference type="NCBI Taxonomy" id="2041385"/>
    <lineage>
        <taxon>Bacteria</taxon>
        <taxon>Pseudomonadati</taxon>
        <taxon>Pseudomonadota</taxon>
        <taxon>Alphaproteobacteria</taxon>
        <taxon>Hyphomicrobiales</taxon>
        <taxon>Rhizobiaceae</taxon>
        <taxon>Rhizobium/Agrobacterium group</taxon>
        <taxon>Rhizobium</taxon>
    </lineage>
</organism>
<sequence>MTATADEQDSRLRLMHGGAFYELMSMIGLRPRFRRAVVFGILCWIVPFAIALGSGSVASFSGDWGVWTKFLVAPVLLTLTEHPIGFAIDECVSVLFRTPLVGNQSMDDARRACIDAKARSVALLAEVICLLIAAAASVLNFERFHSGFAPEWAVTEGTFTLTGIWCVFVSNTIYWFILSRLVWKHVVWARFLSRIANCRLRLAVTHPDGHGGLGLLGVYPAGYALFTLAVSSVVAAGVGHVMQREIVTPTLFTVVCAAWLLIVLCYFALPLAGLAIYIARLKQRAAMLSIVKATNFERSIERSLLGENIEADEGETEMPVFRDVKPLYQAAIKTSALLINKGNVLPILVPALLPMLVVGASYLSYAQLGPIVKRLLFL</sequence>
<keyword evidence="2" id="KW-0614">Plasmid</keyword>
<dbReference type="EMBL" id="CP117256">
    <property type="protein sequence ID" value="WFR97588.1"/>
    <property type="molecule type" value="Genomic_DNA"/>
</dbReference>
<feature type="transmembrane region" description="Helical" evidence="1">
    <location>
        <begin position="344"/>
        <end position="365"/>
    </location>
</feature>
<keyword evidence="1" id="KW-1133">Transmembrane helix</keyword>
<accession>A0AAF1K7X6</accession>
<gene>
    <name evidence="2" type="ORF">PR017_20500</name>
</gene>
<reference evidence="3" key="2">
    <citation type="journal article" date="2023" name="MicrobiologyOpen">
        <title>Genomics of the tumorigenes clade of the family Rhizobiaceae and description of Rhizobium rhododendri sp. nov.</title>
        <authorList>
            <person name="Kuzmanovic N."/>
            <person name="diCenzo G.C."/>
            <person name="Bunk B."/>
            <person name="Sproeer C."/>
            <person name="Fruehling A."/>
            <person name="Neumann-Schaal M."/>
            <person name="Overmann J."/>
            <person name="Smalla K."/>
        </authorList>
    </citation>
    <scope>NUCLEOTIDE SEQUENCE [LARGE SCALE GENOMIC DNA]</scope>
    <source>
        <strain evidence="3">1078</strain>
        <plasmid evidence="3">pRt1078</plasmid>
    </source>
</reference>
<feature type="transmembrane region" description="Helical" evidence="1">
    <location>
        <begin position="216"/>
        <end position="239"/>
    </location>
</feature>
<name>A0AAF1K7X6_9HYPH</name>
<evidence type="ECO:0000313" key="2">
    <source>
        <dbReference type="EMBL" id="WFR97588.1"/>
    </source>
</evidence>
<evidence type="ECO:0000313" key="3">
    <source>
        <dbReference type="Proteomes" id="UP000249499"/>
    </source>
</evidence>
<feature type="transmembrane region" description="Helical" evidence="1">
    <location>
        <begin position="121"/>
        <end position="139"/>
    </location>
</feature>